<dbReference type="OrthoDB" id="677497at2"/>
<accession>A0A1H7JS78</accession>
<dbReference type="Proteomes" id="UP000198916">
    <property type="component" value="Unassembled WGS sequence"/>
</dbReference>
<dbReference type="PROSITE" id="PS51257">
    <property type="entry name" value="PROKAR_LIPOPROTEIN"/>
    <property type="match status" value="1"/>
</dbReference>
<dbReference type="RefSeq" id="WP_090603983.1">
    <property type="nucleotide sequence ID" value="NZ_FNZR01000002.1"/>
</dbReference>
<evidence type="ECO:0000313" key="1">
    <source>
        <dbReference type="EMBL" id="SEK76667.1"/>
    </source>
</evidence>
<dbReference type="Gene3D" id="2.60.40.2340">
    <property type="match status" value="1"/>
</dbReference>
<sequence length="387" mass="43464">MTENKKYIGYTGVVCSLLLLFAVSSCKKTNYEQLKRPYNSIERFSLGGYNELDSINGVISGDEIKVYWSADAERPATIRPNITLSEGAAVSPASGEAVAFSENTVYTVTAEDGTTKEYTLKPIFNEAIPVLSAFDDITSWSWATIDQLKINGEYFLTNNGIADIRIHAQRLRDGYEFDLDMDEELTTGTQLIVDLPKFTTELDSGMHRIWVQVGDFPSNSLDIFIAQPILSNIATSFTLKEAGQTVYLGDTLTLTVNLNPKIDIDQFRKYFTKDNLYRLSVNLLHETINRSIGADFTGTAVIEGNQIKIPFEAQANNPFIAEAARDGYYINRVQPEFIYQVGEYFYGTTTYDTNSGYSNTMRQRSDALAQYTDLDTRKKTVLLESRD</sequence>
<dbReference type="EMBL" id="FNZR01000002">
    <property type="protein sequence ID" value="SEK76667.1"/>
    <property type="molecule type" value="Genomic_DNA"/>
</dbReference>
<keyword evidence="2" id="KW-1185">Reference proteome</keyword>
<protein>
    <recommendedName>
        <fullName evidence="3">DUF5018 domain-containing protein</fullName>
    </recommendedName>
</protein>
<reference evidence="2" key="1">
    <citation type="submission" date="2016-10" db="EMBL/GenBank/DDBJ databases">
        <authorList>
            <person name="Varghese N."/>
            <person name="Submissions S."/>
        </authorList>
    </citation>
    <scope>NUCLEOTIDE SEQUENCE [LARGE SCALE GENOMIC DNA]</scope>
    <source>
        <strain evidence="2">Jip14</strain>
    </source>
</reference>
<proteinExistence type="predicted"/>
<name>A0A1H7JS78_9SPHI</name>
<organism evidence="1 2">
    <name type="scientific">Parapedobacter koreensis</name>
    <dbReference type="NCBI Taxonomy" id="332977"/>
    <lineage>
        <taxon>Bacteria</taxon>
        <taxon>Pseudomonadati</taxon>
        <taxon>Bacteroidota</taxon>
        <taxon>Sphingobacteriia</taxon>
        <taxon>Sphingobacteriales</taxon>
        <taxon>Sphingobacteriaceae</taxon>
        <taxon>Parapedobacter</taxon>
    </lineage>
</organism>
<gene>
    <name evidence="1" type="ORF">SAMN05421740_102637</name>
</gene>
<dbReference type="AlphaFoldDB" id="A0A1H7JS78"/>
<dbReference type="STRING" id="332977.SAMN05421740_102637"/>
<evidence type="ECO:0008006" key="3">
    <source>
        <dbReference type="Google" id="ProtNLM"/>
    </source>
</evidence>
<evidence type="ECO:0000313" key="2">
    <source>
        <dbReference type="Proteomes" id="UP000198916"/>
    </source>
</evidence>